<dbReference type="STRING" id="1302689.RG47T_3272"/>
<dbReference type="PANTHER" id="PTHR48106">
    <property type="entry name" value="QUINONE OXIDOREDUCTASE PIG3-RELATED"/>
    <property type="match status" value="1"/>
</dbReference>
<sequence length="73" mass="8266">MRKRLFITGSMLRSREAAFKAAIAKSLEEHVWPLLISNQIRPVIYEVFPASQAAQAHELMEEGSHKGKIVLSF</sequence>
<dbReference type="Proteomes" id="UP000186720">
    <property type="component" value="Unassembled WGS sequence"/>
</dbReference>
<evidence type="ECO:0000313" key="4">
    <source>
        <dbReference type="Proteomes" id="UP000186720"/>
    </source>
</evidence>
<evidence type="ECO:0000313" key="3">
    <source>
        <dbReference type="EMBL" id="OKS87809.1"/>
    </source>
</evidence>
<keyword evidence="1" id="KW-0521">NADP</keyword>
<dbReference type="GO" id="GO:0016651">
    <property type="term" value="F:oxidoreductase activity, acting on NAD(P)H"/>
    <property type="evidence" value="ECO:0007669"/>
    <property type="project" value="TreeGrafter"/>
</dbReference>
<accession>A0A1Q6A1B6</accession>
<gene>
    <name evidence="3" type="ORF">RG47T_3272</name>
</gene>
<organism evidence="3 4">
    <name type="scientific">Mucilaginibacter polytrichastri</name>
    <dbReference type="NCBI Taxonomy" id="1302689"/>
    <lineage>
        <taxon>Bacteria</taxon>
        <taxon>Pseudomonadati</taxon>
        <taxon>Bacteroidota</taxon>
        <taxon>Sphingobacteriia</taxon>
        <taxon>Sphingobacteriales</taxon>
        <taxon>Sphingobacteriaceae</taxon>
        <taxon>Mucilaginibacter</taxon>
    </lineage>
</organism>
<dbReference type="EMBL" id="MPPL01000001">
    <property type="protein sequence ID" value="OKS87809.1"/>
    <property type="molecule type" value="Genomic_DNA"/>
</dbReference>
<evidence type="ECO:0000256" key="2">
    <source>
        <dbReference type="ARBA" id="ARBA00023002"/>
    </source>
</evidence>
<dbReference type="Gene3D" id="3.90.180.10">
    <property type="entry name" value="Medium-chain alcohol dehydrogenases, catalytic domain"/>
    <property type="match status" value="1"/>
</dbReference>
<dbReference type="PANTHER" id="PTHR48106:SF8">
    <property type="entry name" value="OS02G0805600 PROTEIN"/>
    <property type="match status" value="1"/>
</dbReference>
<dbReference type="GO" id="GO:0070402">
    <property type="term" value="F:NADPH binding"/>
    <property type="evidence" value="ECO:0007669"/>
    <property type="project" value="TreeGrafter"/>
</dbReference>
<reference evidence="3 4" key="1">
    <citation type="submission" date="2016-11" db="EMBL/GenBank/DDBJ databases">
        <title>Whole Genome Sequencing of Mucilaginibacter polytrichastri RG4-7(T) isolated from the moss sample.</title>
        <authorList>
            <person name="Li Y."/>
        </authorList>
    </citation>
    <scope>NUCLEOTIDE SEQUENCE [LARGE SCALE GENOMIC DNA]</scope>
    <source>
        <strain evidence="3 4">RG4-7</strain>
    </source>
</reference>
<keyword evidence="4" id="KW-1185">Reference proteome</keyword>
<comment type="caution">
    <text evidence="3">The sequence shown here is derived from an EMBL/GenBank/DDBJ whole genome shotgun (WGS) entry which is preliminary data.</text>
</comment>
<dbReference type="AlphaFoldDB" id="A0A1Q6A1B6"/>
<keyword evidence="2" id="KW-0560">Oxidoreductase</keyword>
<name>A0A1Q6A1B6_9SPHI</name>
<protein>
    <submittedName>
        <fullName evidence="3">Uncharacterized protein</fullName>
    </submittedName>
</protein>
<proteinExistence type="predicted"/>
<evidence type="ECO:0000256" key="1">
    <source>
        <dbReference type="ARBA" id="ARBA00022857"/>
    </source>
</evidence>
<dbReference type="Pfam" id="PF13602">
    <property type="entry name" value="ADH_zinc_N_2"/>
    <property type="match status" value="1"/>
</dbReference>
<dbReference type="RefSeq" id="WP_253187533.1">
    <property type="nucleotide sequence ID" value="NZ_FPAM01000026.1"/>
</dbReference>